<dbReference type="GO" id="GO:0046872">
    <property type="term" value="F:metal ion binding"/>
    <property type="evidence" value="ECO:0007669"/>
    <property type="project" value="UniProtKB-KW"/>
</dbReference>
<dbReference type="InterPro" id="IPR014001">
    <property type="entry name" value="Helicase_ATP-bd"/>
</dbReference>
<dbReference type="InterPro" id="IPR010997">
    <property type="entry name" value="HRDC-like_sf"/>
</dbReference>
<keyword evidence="10" id="KW-0238">DNA-binding</keyword>
<evidence type="ECO:0000313" key="22">
    <source>
        <dbReference type="Proteomes" id="UP000192907"/>
    </source>
</evidence>
<feature type="domain" description="Helicase C-terminal" evidence="19">
    <location>
        <begin position="845"/>
        <end position="993"/>
    </location>
</feature>
<organism evidence="21 22">
    <name type="scientific">Pseudobacteriovorax antillogorgiicola</name>
    <dbReference type="NCBI Taxonomy" id="1513793"/>
    <lineage>
        <taxon>Bacteria</taxon>
        <taxon>Pseudomonadati</taxon>
        <taxon>Bdellovibrionota</taxon>
        <taxon>Oligoflexia</taxon>
        <taxon>Oligoflexales</taxon>
        <taxon>Pseudobacteriovoracaceae</taxon>
        <taxon>Pseudobacteriovorax</taxon>
    </lineage>
</organism>
<evidence type="ECO:0000313" key="21">
    <source>
        <dbReference type="EMBL" id="SMF78247.1"/>
    </source>
</evidence>
<comment type="catalytic activity">
    <reaction evidence="12">
        <text>Couples ATP hydrolysis with the unwinding of duplex DNA by translocating in the 3'-5' direction.</text>
        <dbReference type="EC" id="5.6.2.4"/>
    </reaction>
</comment>
<dbReference type="GO" id="GO:0005694">
    <property type="term" value="C:chromosome"/>
    <property type="evidence" value="ECO:0007669"/>
    <property type="project" value="TreeGrafter"/>
</dbReference>
<dbReference type="PROSITE" id="PS50096">
    <property type="entry name" value="IQ"/>
    <property type="match status" value="1"/>
</dbReference>
<evidence type="ECO:0000259" key="17">
    <source>
        <dbReference type="PROSITE" id="PS50967"/>
    </source>
</evidence>
<dbReference type="Gene3D" id="3.40.50.140">
    <property type="match status" value="1"/>
</dbReference>
<evidence type="ECO:0000256" key="5">
    <source>
        <dbReference type="ARBA" id="ARBA00022801"/>
    </source>
</evidence>
<dbReference type="InterPro" id="IPR003602">
    <property type="entry name" value="Topo_IA_DNA-bd_dom"/>
</dbReference>
<evidence type="ECO:0000259" key="18">
    <source>
        <dbReference type="PROSITE" id="PS51192"/>
    </source>
</evidence>
<dbReference type="PROSITE" id="PS50967">
    <property type="entry name" value="HRDC"/>
    <property type="match status" value="1"/>
</dbReference>
<evidence type="ECO:0000259" key="20">
    <source>
        <dbReference type="PROSITE" id="PS52039"/>
    </source>
</evidence>
<dbReference type="GO" id="GO:0043138">
    <property type="term" value="F:3'-5' DNA helicase activity"/>
    <property type="evidence" value="ECO:0007669"/>
    <property type="project" value="UniProtKB-EC"/>
</dbReference>
<feature type="domain" description="Topo IA-type catalytic" evidence="20">
    <location>
        <begin position="150"/>
        <end position="589"/>
    </location>
</feature>
<evidence type="ECO:0000256" key="8">
    <source>
        <dbReference type="ARBA" id="ARBA00022842"/>
    </source>
</evidence>
<dbReference type="SMART" id="SM00487">
    <property type="entry name" value="DEXDc"/>
    <property type="match status" value="1"/>
</dbReference>
<dbReference type="Gene3D" id="1.10.290.10">
    <property type="entry name" value="Topoisomerase I, domain 4"/>
    <property type="match status" value="1"/>
</dbReference>
<dbReference type="PROSITE" id="PS50880">
    <property type="entry name" value="TOPRIM"/>
    <property type="match status" value="1"/>
</dbReference>
<dbReference type="EMBL" id="FWZT01000032">
    <property type="protein sequence ID" value="SMF78247.1"/>
    <property type="molecule type" value="Genomic_DNA"/>
</dbReference>
<keyword evidence="8" id="KW-0460">Magnesium</keyword>
<dbReference type="GO" id="GO:0006281">
    <property type="term" value="P:DNA repair"/>
    <property type="evidence" value="ECO:0007669"/>
    <property type="project" value="TreeGrafter"/>
</dbReference>
<dbReference type="PROSITE" id="PS51192">
    <property type="entry name" value="HELICASE_ATP_BIND_1"/>
    <property type="match status" value="1"/>
</dbReference>
<dbReference type="InterPro" id="IPR023405">
    <property type="entry name" value="Topo_IA_core_domain"/>
</dbReference>
<dbReference type="Pfam" id="PF01131">
    <property type="entry name" value="Topoisom_bac"/>
    <property type="match status" value="1"/>
</dbReference>
<dbReference type="STRING" id="1513793.SAMN06296036_13241"/>
<evidence type="ECO:0000256" key="9">
    <source>
        <dbReference type="ARBA" id="ARBA00023029"/>
    </source>
</evidence>
<dbReference type="GO" id="GO:0006310">
    <property type="term" value="P:DNA recombination"/>
    <property type="evidence" value="ECO:0007669"/>
    <property type="project" value="InterPro"/>
</dbReference>
<dbReference type="Pfam" id="PF00270">
    <property type="entry name" value="DEAD"/>
    <property type="match status" value="1"/>
</dbReference>
<gene>
    <name evidence="21" type="ORF">SAMN06296036_13241</name>
</gene>
<dbReference type="GO" id="GO:0016787">
    <property type="term" value="F:hydrolase activity"/>
    <property type="evidence" value="ECO:0007669"/>
    <property type="project" value="UniProtKB-KW"/>
</dbReference>
<evidence type="ECO:0000259" key="19">
    <source>
        <dbReference type="PROSITE" id="PS51194"/>
    </source>
</evidence>
<dbReference type="Pfam" id="PF00570">
    <property type="entry name" value="HRDC"/>
    <property type="match status" value="1"/>
</dbReference>
<dbReference type="InterPro" id="IPR013825">
    <property type="entry name" value="Topo_IA_cen_sub2"/>
</dbReference>
<accession>A0A1Y6CVR5</accession>
<dbReference type="Proteomes" id="UP000192907">
    <property type="component" value="Unassembled WGS sequence"/>
</dbReference>
<reference evidence="22" key="1">
    <citation type="submission" date="2017-04" db="EMBL/GenBank/DDBJ databases">
        <authorList>
            <person name="Varghese N."/>
            <person name="Submissions S."/>
        </authorList>
    </citation>
    <scope>NUCLEOTIDE SEQUENCE [LARGE SCALE GENOMIC DNA]</scope>
    <source>
        <strain evidence="22">RKEM611</strain>
    </source>
</reference>
<dbReference type="Gene3D" id="1.10.460.10">
    <property type="entry name" value="Topoisomerase I, domain 2"/>
    <property type="match status" value="1"/>
</dbReference>
<proteinExistence type="inferred from homology"/>
<dbReference type="InterPro" id="IPR044876">
    <property type="entry name" value="HRDC_dom_sf"/>
</dbReference>
<dbReference type="InterPro" id="IPR011545">
    <property type="entry name" value="DEAD/DEAH_box_helicase_dom"/>
</dbReference>
<dbReference type="Pfam" id="PF01751">
    <property type="entry name" value="Toprim"/>
    <property type="match status" value="1"/>
</dbReference>
<evidence type="ECO:0000256" key="4">
    <source>
        <dbReference type="ARBA" id="ARBA00022741"/>
    </source>
</evidence>
<dbReference type="InterPro" id="IPR023406">
    <property type="entry name" value="Topo_IA_AS"/>
</dbReference>
<comment type="cofactor">
    <cofactor evidence="1">
        <name>Mg(2+)</name>
        <dbReference type="ChEBI" id="CHEBI:18420"/>
    </cofactor>
</comment>
<dbReference type="SMART" id="SM00490">
    <property type="entry name" value="HELICc"/>
    <property type="match status" value="1"/>
</dbReference>
<dbReference type="Pfam" id="PF00271">
    <property type="entry name" value="Helicase_C"/>
    <property type="match status" value="1"/>
</dbReference>
<dbReference type="GO" id="GO:0003917">
    <property type="term" value="F:DNA topoisomerase type I (single strand cut, ATP-independent) activity"/>
    <property type="evidence" value="ECO:0007669"/>
    <property type="project" value="InterPro"/>
</dbReference>
<evidence type="ECO:0000256" key="14">
    <source>
        <dbReference type="ARBA" id="ARBA00044535"/>
    </source>
</evidence>
<evidence type="ECO:0000256" key="11">
    <source>
        <dbReference type="ARBA" id="ARBA00023235"/>
    </source>
</evidence>
<dbReference type="InterPro" id="IPR013497">
    <property type="entry name" value="Topo_IA_cen"/>
</dbReference>
<keyword evidence="5" id="KW-0378">Hydrolase</keyword>
<dbReference type="FunFam" id="3.40.50.300:FF:001389">
    <property type="entry name" value="ATP-dependent DNA helicase RecQ"/>
    <property type="match status" value="1"/>
</dbReference>
<feature type="domain" description="Toprim" evidence="16">
    <location>
        <begin position="2"/>
        <end position="134"/>
    </location>
</feature>
<evidence type="ECO:0000256" key="10">
    <source>
        <dbReference type="ARBA" id="ARBA00023125"/>
    </source>
</evidence>
<dbReference type="Gene3D" id="3.40.50.300">
    <property type="entry name" value="P-loop containing nucleotide triphosphate hydrolases"/>
    <property type="match status" value="2"/>
</dbReference>
<dbReference type="InterPro" id="IPR006171">
    <property type="entry name" value="TOPRIM_dom"/>
</dbReference>
<feature type="domain" description="Helicase ATP-binding" evidence="18">
    <location>
        <begin position="651"/>
        <end position="819"/>
    </location>
</feature>
<protein>
    <recommendedName>
        <fullName evidence="14">ATP-dependent DNA helicase RecQ</fullName>
        <ecNumber evidence="13">5.6.2.4</ecNumber>
    </recommendedName>
    <alternativeName>
        <fullName evidence="15">DNA 3'-5' helicase RecQ</fullName>
    </alternativeName>
</protein>
<dbReference type="InterPro" id="IPR002121">
    <property type="entry name" value="HRDC_dom"/>
</dbReference>
<evidence type="ECO:0000256" key="7">
    <source>
        <dbReference type="ARBA" id="ARBA00022840"/>
    </source>
</evidence>
<dbReference type="SUPFAM" id="SSF52540">
    <property type="entry name" value="P-loop containing nucleoside triphosphate hydrolases"/>
    <property type="match status" value="1"/>
</dbReference>
<dbReference type="NCBIfam" id="NF005829">
    <property type="entry name" value="PRK07726.1"/>
    <property type="match status" value="1"/>
</dbReference>
<dbReference type="NCBIfam" id="TIGR01056">
    <property type="entry name" value="topB"/>
    <property type="match status" value="1"/>
</dbReference>
<dbReference type="SMART" id="SM00493">
    <property type="entry name" value="TOPRIM"/>
    <property type="match status" value="1"/>
</dbReference>
<dbReference type="PROSITE" id="PS52039">
    <property type="entry name" value="TOPO_IA_2"/>
    <property type="match status" value="1"/>
</dbReference>
<dbReference type="SUPFAM" id="SSF47819">
    <property type="entry name" value="HRDC-like"/>
    <property type="match status" value="1"/>
</dbReference>
<dbReference type="SMART" id="SM00341">
    <property type="entry name" value="HRDC"/>
    <property type="match status" value="1"/>
</dbReference>
<feature type="domain" description="HRDC" evidence="17">
    <location>
        <begin position="1213"/>
        <end position="1284"/>
    </location>
</feature>
<dbReference type="GO" id="GO:0003677">
    <property type="term" value="F:DNA binding"/>
    <property type="evidence" value="ECO:0007669"/>
    <property type="project" value="UniProtKB-KW"/>
</dbReference>
<dbReference type="EC" id="5.6.2.4" evidence="13"/>
<dbReference type="OrthoDB" id="5298715at2"/>
<evidence type="ECO:0000256" key="2">
    <source>
        <dbReference type="ARBA" id="ARBA00005446"/>
    </source>
</evidence>
<dbReference type="InterPro" id="IPR001650">
    <property type="entry name" value="Helicase_C-like"/>
</dbReference>
<dbReference type="GO" id="GO:0006265">
    <property type="term" value="P:DNA topological change"/>
    <property type="evidence" value="ECO:0007669"/>
    <property type="project" value="InterPro"/>
</dbReference>
<evidence type="ECO:0000256" key="3">
    <source>
        <dbReference type="ARBA" id="ARBA00022723"/>
    </source>
</evidence>
<dbReference type="Gene3D" id="1.10.150.80">
    <property type="entry name" value="HRDC domain"/>
    <property type="match status" value="1"/>
</dbReference>
<dbReference type="PROSITE" id="PS00396">
    <property type="entry name" value="TOPO_IA_1"/>
    <property type="match status" value="1"/>
</dbReference>
<keyword evidence="3" id="KW-0479">Metal-binding</keyword>
<evidence type="ECO:0000256" key="13">
    <source>
        <dbReference type="ARBA" id="ARBA00034808"/>
    </source>
</evidence>
<dbReference type="CDD" id="cd00186">
    <property type="entry name" value="TOP1Ac"/>
    <property type="match status" value="1"/>
</dbReference>
<dbReference type="InterPro" id="IPR013824">
    <property type="entry name" value="Topo_IA_cen_sub1"/>
</dbReference>
<dbReference type="NCBIfam" id="TIGR00614">
    <property type="entry name" value="recQ_fam"/>
    <property type="match status" value="1"/>
</dbReference>
<dbReference type="PANTHER" id="PTHR13710">
    <property type="entry name" value="DNA HELICASE RECQ FAMILY MEMBER"/>
    <property type="match status" value="1"/>
</dbReference>
<dbReference type="GO" id="GO:0005737">
    <property type="term" value="C:cytoplasm"/>
    <property type="evidence" value="ECO:0007669"/>
    <property type="project" value="TreeGrafter"/>
</dbReference>
<dbReference type="SMART" id="SM00437">
    <property type="entry name" value="TOP1Ac"/>
    <property type="match status" value="1"/>
</dbReference>
<evidence type="ECO:0000256" key="12">
    <source>
        <dbReference type="ARBA" id="ARBA00034617"/>
    </source>
</evidence>
<keyword evidence="7" id="KW-0067">ATP-binding</keyword>
<evidence type="ECO:0000259" key="16">
    <source>
        <dbReference type="PROSITE" id="PS50880"/>
    </source>
</evidence>
<dbReference type="Pfam" id="PF16124">
    <property type="entry name" value="RecQ_Zn_bind"/>
    <property type="match status" value="1"/>
</dbReference>
<evidence type="ECO:0000256" key="1">
    <source>
        <dbReference type="ARBA" id="ARBA00001946"/>
    </source>
</evidence>
<sequence length="1284" mass="146158">MTVVVVAEKPSVARDIAKVLGADQKRDGYWEGSNYQVTWALGHLVRVAEPHEIDPRWKEWRRDTLPMIPERWPLLGNPKTKSQLEVVTRLLGSSERVVCATDAGREGELIFRYIIEKASCRKPMQRLWISSLTPEAIRTGFERLRPVKDYDSLADAARGRSRADWLVGMNLSRAYSLCFGDSFSVGRVQTPTLSILAQRELDIQNFVPEDYREIQGVFRGHGQREEFTAMLFDLKSKKAKRFKDDDKILKAVLEELKGDRYQVEKVEEKTIQLEPPLLFDLTELQRHCNRLYGFQSQKTLDIAQSLYENLKLISYPRTDSRYLSRDMTSGLPRIVQSIREPYDDQIQEDTGNRPLGSRYINDGRVTDHHAIIPTGVLSSRMSQDQANVFDAICRRFLMAWQKPYRYASTNVLVKGHEHQDNVFQARGKKQLERGWKSLETGKGNDKDRFLPSYLQADLAVDLASLQELKKQTQAPPRLTDASLLTAMETAGRQLNDKELSAAMKERGLGTPATRSSIIETLIQRQYLVREGKQFHVSRKGLRLIELVHDDVKSPKMTGEWEFTLRQVQDGKISLKQFSQDIQSFVSKAVAKVLEQAPARPSTQIPAMAGASSDLKIGQEVIRHKTPAAELRPLLKKIFGFERFRPYQEDVCRDIVRGRDALLVMPTGAGKSLCYQLPGMALGGTTVVISPLIALMDDQVEKLQATGLRAEAIHSGKGRQRSREICREYLEGQLDFLYIAPERLGVPGFVPLLGKRKPTLVAIDEAHCISQWGHDFRPDYRMLKERLEPLRPSVIVAMTATATPRVQKDIVDQLGLVEASIHSHGFRRTNIAIESVEVSRPQRVEVIRKLLSKEQHRPAIVYAPTRKQAEECAAKLGQGAQIYHAGMSAERRAQVQRDFLENKVDVMVATIAFGMGIDKPDVRMVIHMAFPGSMEGYYQEIGRAGRDGNLSRAVMFFSFGDFKTHEFFHKKNYPERIDLKAVLKQIPDAGIERTMLRPPVEKDDIETYLEKLWVHGAIEFKGNDEVFTTGKAWELAYEAQRQHRFGQLKEVSQYAQNQGQCRMLQLMEHFGDPDANGVVCGICDVCAPDNTNVKSLRLLDETEKQHLKTIMSALSSDRYLAVGTLQRNHMDPLKVSRSRLEEYIDLLVREDFVGTETKVFQKDGKDISYRVLFRLRIMNQLHLNTMQIADIQDLKRSGASRKPSKRVSRKAAVTGYDDAVYQKLKDWRLKESKLKKMPAFRVLSDRTLQEIALNLPKTEEDLLGISGVGPSKYEKFGKKILDLLH</sequence>
<dbReference type="RefSeq" id="WP_132325338.1">
    <property type="nucleotide sequence ID" value="NZ_FWZT01000032.1"/>
</dbReference>
<dbReference type="CDD" id="cd03362">
    <property type="entry name" value="TOPRIM_TopoIA_TopoIII"/>
    <property type="match status" value="1"/>
</dbReference>
<dbReference type="GO" id="GO:0009378">
    <property type="term" value="F:four-way junction helicase activity"/>
    <property type="evidence" value="ECO:0007669"/>
    <property type="project" value="TreeGrafter"/>
</dbReference>
<keyword evidence="11 21" id="KW-0413">Isomerase</keyword>
<comment type="similarity">
    <text evidence="2">Belongs to the helicase family. RecQ subfamily.</text>
</comment>
<evidence type="ECO:0000256" key="6">
    <source>
        <dbReference type="ARBA" id="ARBA00022806"/>
    </source>
</evidence>
<dbReference type="InterPro" id="IPR034144">
    <property type="entry name" value="TOPRIM_TopoIII"/>
</dbReference>
<dbReference type="SMART" id="SM00436">
    <property type="entry name" value="TOP1Bc"/>
    <property type="match status" value="1"/>
</dbReference>
<dbReference type="GO" id="GO:0005524">
    <property type="term" value="F:ATP binding"/>
    <property type="evidence" value="ECO:0007669"/>
    <property type="project" value="UniProtKB-KW"/>
</dbReference>
<keyword evidence="4" id="KW-0547">Nucleotide-binding</keyword>
<keyword evidence="9" id="KW-0799">Topoisomerase</keyword>
<dbReference type="SUPFAM" id="SSF56712">
    <property type="entry name" value="Prokaryotic type I DNA topoisomerase"/>
    <property type="match status" value="1"/>
</dbReference>
<dbReference type="InterPro" id="IPR003601">
    <property type="entry name" value="Topo_IA_2"/>
</dbReference>
<dbReference type="PROSITE" id="PS51194">
    <property type="entry name" value="HELICASE_CTER"/>
    <property type="match status" value="1"/>
</dbReference>
<dbReference type="PANTHER" id="PTHR13710:SF105">
    <property type="entry name" value="ATP-DEPENDENT DNA HELICASE Q1"/>
    <property type="match status" value="1"/>
</dbReference>
<dbReference type="InterPro" id="IPR027417">
    <property type="entry name" value="P-loop_NTPase"/>
</dbReference>
<dbReference type="Gene3D" id="2.70.20.10">
    <property type="entry name" value="Topoisomerase I, domain 3"/>
    <property type="match status" value="1"/>
</dbReference>
<keyword evidence="6" id="KW-0347">Helicase</keyword>
<evidence type="ECO:0000256" key="15">
    <source>
        <dbReference type="ARBA" id="ARBA00044550"/>
    </source>
</evidence>
<name>A0A1Y6CVR5_9BACT</name>
<dbReference type="PRINTS" id="PR00417">
    <property type="entry name" value="PRTPISMRASEI"/>
</dbReference>
<keyword evidence="22" id="KW-1185">Reference proteome</keyword>
<dbReference type="InterPro" id="IPR013826">
    <property type="entry name" value="Topo_IA_cen_sub3"/>
</dbReference>
<dbReference type="InterPro" id="IPR032284">
    <property type="entry name" value="RecQ_Zn-bd"/>
</dbReference>
<dbReference type="InterPro" id="IPR004589">
    <property type="entry name" value="DNA_helicase_ATP-dep_RecQ"/>
</dbReference>
<dbReference type="InterPro" id="IPR005738">
    <property type="entry name" value="TopoIII"/>
</dbReference>
<dbReference type="CDD" id="cd17920">
    <property type="entry name" value="DEXHc_RecQ"/>
    <property type="match status" value="1"/>
</dbReference>